<gene>
    <name evidence="2" type="ORF">AAEJ74_20245</name>
</gene>
<name>A0ABU9EPR6_LIMFS</name>
<dbReference type="Proteomes" id="UP001387447">
    <property type="component" value="Unassembled WGS sequence"/>
</dbReference>
<keyword evidence="3" id="KW-1185">Reference proteome</keyword>
<comment type="caution">
    <text evidence="2">The sequence shown here is derived from an EMBL/GenBank/DDBJ whole genome shotgun (WGS) entry which is preliminary data.</text>
</comment>
<dbReference type="EMBL" id="JBBWYZ010000017">
    <property type="protein sequence ID" value="MEK9513935.1"/>
    <property type="molecule type" value="Genomic_DNA"/>
</dbReference>
<evidence type="ECO:0000256" key="1">
    <source>
        <dbReference type="SAM" id="MobiDB-lite"/>
    </source>
</evidence>
<organism evidence="2 3">
    <name type="scientific">Limnospira fusiformis PMC 851.14</name>
    <dbReference type="NCBI Taxonomy" id="2219512"/>
    <lineage>
        <taxon>Bacteria</taxon>
        <taxon>Bacillati</taxon>
        <taxon>Cyanobacteriota</taxon>
        <taxon>Cyanophyceae</taxon>
        <taxon>Oscillatoriophycideae</taxon>
        <taxon>Oscillatoriales</taxon>
        <taxon>Sirenicapillariaceae</taxon>
        <taxon>Limnospira</taxon>
    </lineage>
</organism>
<feature type="region of interest" description="Disordered" evidence="1">
    <location>
        <begin position="1"/>
        <end position="56"/>
    </location>
</feature>
<sequence length="56" mass="5998">MKLPHRNLTKPAPPEKAVGAGSAVNETSHRNLTKPPPPTDNVGRRSAVNETSPPEF</sequence>
<reference evidence="2 3" key="1">
    <citation type="journal article" date="2024" name="Front. Microbiol.">
        <title>Transcriptomic insights into the dominance of two phototrophs throughout the water column of a tropical hypersaline-alkaline crater lake (Dziani Dzaha, Mayotte).</title>
        <authorList>
            <person name="Duperron S."/>
            <person name="Halary S."/>
            <person name="Bouly J.-P."/>
            <person name="Roussel T."/>
            <person name="Hugoni M."/>
            <person name="Bruto M."/>
            <person name="Oger P."/>
            <person name="Duval C."/>
            <person name="Woo A."/>
            <person name="Jezequiel D."/>
            <person name="Ader M."/>
            <person name="Leboulanger C."/>
            <person name="Agogue H."/>
            <person name="Grossi V."/>
            <person name="Trousselier M."/>
            <person name="Bernard C."/>
        </authorList>
    </citation>
    <scope>NUCLEOTIDE SEQUENCE [LARGE SCALE GENOMIC DNA]</scope>
    <source>
        <strain evidence="2 3">PMC 851.14</strain>
    </source>
</reference>
<evidence type="ECO:0000313" key="3">
    <source>
        <dbReference type="Proteomes" id="UP001387447"/>
    </source>
</evidence>
<proteinExistence type="predicted"/>
<accession>A0ABU9EPR6</accession>
<protein>
    <submittedName>
        <fullName evidence="2">Uncharacterized protein</fullName>
    </submittedName>
</protein>
<evidence type="ECO:0000313" key="2">
    <source>
        <dbReference type="EMBL" id="MEK9513935.1"/>
    </source>
</evidence>
<dbReference type="RefSeq" id="WP_368663188.1">
    <property type="nucleotide sequence ID" value="NZ_JBBWYZ010000017.1"/>
</dbReference>